<keyword evidence="1" id="KW-0472">Membrane</keyword>
<evidence type="ECO:0000313" key="3">
    <source>
        <dbReference type="Proteomes" id="UP001302329"/>
    </source>
</evidence>
<comment type="caution">
    <text evidence="2">The sequence shown here is derived from an EMBL/GenBank/DDBJ whole genome shotgun (WGS) entry which is preliminary data.</text>
</comment>
<dbReference type="NCBIfam" id="TIGR02532">
    <property type="entry name" value="IV_pilin_GFxxxE"/>
    <property type="match status" value="1"/>
</dbReference>
<keyword evidence="1" id="KW-1133">Transmembrane helix</keyword>
<dbReference type="InterPro" id="IPR012902">
    <property type="entry name" value="N_methyl_site"/>
</dbReference>
<keyword evidence="3" id="KW-1185">Reference proteome</keyword>
<dbReference type="InterPro" id="IPR045584">
    <property type="entry name" value="Pilin-like"/>
</dbReference>
<gene>
    <name evidence="2" type="ORF">VB739_07310</name>
</gene>
<organism evidence="2 3">
    <name type="scientific">Cyanobium gracile UHCC 0281</name>
    <dbReference type="NCBI Taxonomy" id="3110309"/>
    <lineage>
        <taxon>Bacteria</taxon>
        <taxon>Bacillati</taxon>
        <taxon>Cyanobacteriota</taxon>
        <taxon>Cyanophyceae</taxon>
        <taxon>Synechococcales</taxon>
        <taxon>Prochlorococcaceae</taxon>
        <taxon>Cyanobium</taxon>
    </lineage>
</organism>
<sequence length="195" mass="19509">MKRPSNAGFTLIELAVVVVVVGLLSAVGIHASGNEWRRERVNAVATELAGWLETVRRTSLKGNACQVSISGGSLAAGATLATASELLASGATANPSIANNCLTGQPLQISGSLGNSIYVIAPGGTTSFKFTPRGTVNAAAANTQLANPLVIEISLAGTSGPKRCVRISEGLGLISVGASNSSGGTCPDNSYGGTL</sequence>
<dbReference type="Proteomes" id="UP001302329">
    <property type="component" value="Unassembled WGS sequence"/>
</dbReference>
<dbReference type="RefSeq" id="WP_323356432.1">
    <property type="nucleotide sequence ID" value="NZ_JAYGHY010000017.1"/>
</dbReference>
<keyword evidence="1" id="KW-0812">Transmembrane</keyword>
<feature type="transmembrane region" description="Helical" evidence="1">
    <location>
        <begin position="6"/>
        <end position="29"/>
    </location>
</feature>
<dbReference type="EMBL" id="JAYGHY010000017">
    <property type="protein sequence ID" value="MEA5442355.1"/>
    <property type="molecule type" value="Genomic_DNA"/>
</dbReference>
<name>A0ABU5SVI2_9CYAN</name>
<dbReference type="Gene3D" id="3.30.700.10">
    <property type="entry name" value="Glycoprotein, Type 4 Pilin"/>
    <property type="match status" value="1"/>
</dbReference>
<dbReference type="Pfam" id="PF07963">
    <property type="entry name" value="N_methyl"/>
    <property type="match status" value="1"/>
</dbReference>
<evidence type="ECO:0000256" key="1">
    <source>
        <dbReference type="SAM" id="Phobius"/>
    </source>
</evidence>
<dbReference type="PROSITE" id="PS00409">
    <property type="entry name" value="PROKAR_NTER_METHYL"/>
    <property type="match status" value="1"/>
</dbReference>
<protein>
    <submittedName>
        <fullName evidence="2">Prepilin-type N-terminal cleavage/methylation domain-containing protein</fullName>
    </submittedName>
</protein>
<evidence type="ECO:0000313" key="2">
    <source>
        <dbReference type="EMBL" id="MEA5442355.1"/>
    </source>
</evidence>
<reference evidence="2 3" key="1">
    <citation type="submission" date="2023-12" db="EMBL/GenBank/DDBJ databases">
        <title>Baltic Sea Cyanobacteria.</title>
        <authorList>
            <person name="Delbaje E."/>
            <person name="Fewer D.P."/>
            <person name="Shishido T.K."/>
        </authorList>
    </citation>
    <scope>NUCLEOTIDE SEQUENCE [LARGE SCALE GENOMIC DNA]</scope>
    <source>
        <strain evidence="2 3">UHCC 0281</strain>
    </source>
</reference>
<proteinExistence type="predicted"/>
<dbReference type="SUPFAM" id="SSF54523">
    <property type="entry name" value="Pili subunits"/>
    <property type="match status" value="1"/>
</dbReference>
<accession>A0ABU5SVI2</accession>